<evidence type="ECO:0000313" key="5">
    <source>
        <dbReference type="Proteomes" id="UP001164459"/>
    </source>
</evidence>
<dbReference type="InterPro" id="IPR009057">
    <property type="entry name" value="Homeodomain-like_sf"/>
</dbReference>
<sequence>MTREDWADAALAALGERGLAGVAVEPLARALGVTKGSFYWHFKDRRELVAAALARWEELAVDAPIAALAEVDDPAERLRRLVAIAWERPEHLRAEQALAAASEPEVARAVAHVTARRLEFLVQAYRELGEPPARARQWAATAMATYLGTGLLLRAAPEVAPTDAAFRALVRHFAATLLPASSR</sequence>
<dbReference type="PROSITE" id="PS50977">
    <property type="entry name" value="HTH_TETR_2"/>
    <property type="match status" value="1"/>
</dbReference>
<dbReference type="EMBL" id="CP114040">
    <property type="protein sequence ID" value="WAS96602.1"/>
    <property type="molecule type" value="Genomic_DNA"/>
</dbReference>
<accession>A0ABY7HBW5</accession>
<dbReference type="Proteomes" id="UP001164459">
    <property type="component" value="Chromosome"/>
</dbReference>
<feature type="domain" description="HTH tetR-type" evidence="3">
    <location>
        <begin position="1"/>
        <end position="60"/>
    </location>
</feature>
<evidence type="ECO:0000256" key="1">
    <source>
        <dbReference type="ARBA" id="ARBA00023125"/>
    </source>
</evidence>
<dbReference type="Pfam" id="PF00440">
    <property type="entry name" value="TetR_N"/>
    <property type="match status" value="1"/>
</dbReference>
<dbReference type="InterPro" id="IPR050109">
    <property type="entry name" value="HTH-type_TetR-like_transc_reg"/>
</dbReference>
<dbReference type="PRINTS" id="PR00455">
    <property type="entry name" value="HTHTETR"/>
</dbReference>
<keyword evidence="5" id="KW-1185">Reference proteome</keyword>
<gene>
    <name evidence="4" type="ORF">O0S08_10630</name>
</gene>
<dbReference type="PANTHER" id="PTHR30055:SF237">
    <property type="entry name" value="TRANSCRIPTIONAL REPRESSOR MCE3R"/>
    <property type="match status" value="1"/>
</dbReference>
<evidence type="ECO:0000256" key="2">
    <source>
        <dbReference type="PROSITE-ProRule" id="PRU00335"/>
    </source>
</evidence>
<keyword evidence="1 2" id="KW-0238">DNA-binding</keyword>
<dbReference type="PANTHER" id="PTHR30055">
    <property type="entry name" value="HTH-TYPE TRANSCRIPTIONAL REGULATOR RUTR"/>
    <property type="match status" value="1"/>
</dbReference>
<protein>
    <submittedName>
        <fullName evidence="4">Helix-turn-helix domain containing protein</fullName>
    </submittedName>
</protein>
<proteinExistence type="predicted"/>
<reference evidence="4" key="1">
    <citation type="submission" date="2022-11" db="EMBL/GenBank/DDBJ databases">
        <title>Minimal conservation of predation-associated metabolite biosynthetic gene clusters underscores biosynthetic potential of Myxococcota including descriptions for ten novel species: Archangium lansinium sp. nov., Myxococcus landrumus sp. nov., Nannocystis bai.</title>
        <authorList>
            <person name="Ahearne A."/>
            <person name="Stevens C."/>
            <person name="Dowd S."/>
        </authorList>
    </citation>
    <scope>NUCLEOTIDE SEQUENCE</scope>
    <source>
        <strain evidence="4">Fl3</strain>
    </source>
</reference>
<organism evidence="4 5">
    <name type="scientific">Nannocystis punicea</name>
    <dbReference type="NCBI Taxonomy" id="2995304"/>
    <lineage>
        <taxon>Bacteria</taxon>
        <taxon>Pseudomonadati</taxon>
        <taxon>Myxococcota</taxon>
        <taxon>Polyangia</taxon>
        <taxon>Nannocystales</taxon>
        <taxon>Nannocystaceae</taxon>
        <taxon>Nannocystis</taxon>
    </lineage>
</organism>
<name>A0ABY7HBW5_9BACT</name>
<dbReference type="RefSeq" id="WP_269038968.1">
    <property type="nucleotide sequence ID" value="NZ_CP114040.1"/>
</dbReference>
<evidence type="ECO:0000259" key="3">
    <source>
        <dbReference type="PROSITE" id="PS50977"/>
    </source>
</evidence>
<evidence type="ECO:0000313" key="4">
    <source>
        <dbReference type="EMBL" id="WAS96602.1"/>
    </source>
</evidence>
<dbReference type="InterPro" id="IPR001647">
    <property type="entry name" value="HTH_TetR"/>
</dbReference>
<dbReference type="Gene3D" id="1.10.357.10">
    <property type="entry name" value="Tetracycline Repressor, domain 2"/>
    <property type="match status" value="1"/>
</dbReference>
<feature type="DNA-binding region" description="H-T-H motif" evidence="2">
    <location>
        <begin position="23"/>
        <end position="42"/>
    </location>
</feature>
<dbReference type="SUPFAM" id="SSF46689">
    <property type="entry name" value="Homeodomain-like"/>
    <property type="match status" value="1"/>
</dbReference>